<dbReference type="InterPro" id="IPR040442">
    <property type="entry name" value="Pyrv_kinase-like_dom_sf"/>
</dbReference>
<feature type="binding site" evidence="5">
    <location>
        <position position="140"/>
    </location>
    <ligand>
        <name>Mg(2+)</name>
        <dbReference type="ChEBI" id="CHEBI:18420"/>
    </ligand>
</feature>
<proteinExistence type="predicted"/>
<sequence>MSFTVIEQATPRLHRSELAVPGSNPAMFEKAAKSAADIIFLDCEDAVAPDDKEQARKNIVEGLNDIDWGGKTMMVRINGLDTHYMYRDVVDIVEACPRLDMILIPKVGVAADVYALDMLVTQIETAKRRTRRIGFEVLIETALGMANVEAIAQASKRLEAMSFGVADYAASTRARTTVIGGVNRDSGVLTDKDERGERDYFWTDQWHAAQTRMMVACRAYGLRPIDGPFGDFSDPDGYDAAAKRAAVLGYEGKWAIHPSQIELANKVFTPSDAEVTKARRIMEAMAQAARDGKGAVSLDGRLIDAASIRMAEALLATASAIAGSKR</sequence>
<dbReference type="PANTHER" id="PTHR32308:SF10">
    <property type="entry name" value="CITRATE LYASE SUBUNIT BETA"/>
    <property type="match status" value="1"/>
</dbReference>
<dbReference type="OrthoDB" id="348111at2"/>
<keyword evidence="2 5" id="KW-0479">Metal-binding</keyword>
<dbReference type="InterPro" id="IPR005000">
    <property type="entry name" value="Aldolase/citrate-lyase_domain"/>
</dbReference>
<evidence type="ECO:0000256" key="3">
    <source>
        <dbReference type="ARBA" id="ARBA00022842"/>
    </source>
</evidence>
<dbReference type="PANTHER" id="PTHR32308">
    <property type="entry name" value="LYASE BETA SUBUNIT, PUTATIVE (AFU_ORTHOLOGUE AFUA_4G13030)-RELATED"/>
    <property type="match status" value="1"/>
</dbReference>
<keyword evidence="7" id="KW-0456">Lyase</keyword>
<protein>
    <submittedName>
        <fullName evidence="7">Citrate lyase subunit beta</fullName>
    </submittedName>
</protein>
<feature type="binding site" evidence="4">
    <location>
        <position position="76"/>
    </location>
    <ligand>
        <name>substrate</name>
    </ligand>
</feature>
<dbReference type="GO" id="GO:0016829">
    <property type="term" value="F:lyase activity"/>
    <property type="evidence" value="ECO:0007669"/>
    <property type="project" value="UniProtKB-KW"/>
</dbReference>
<name>A0A158I171_9BURK</name>
<dbReference type="AlphaFoldDB" id="A0A158I171"/>
<dbReference type="PIRSF" id="PIRSF015582">
    <property type="entry name" value="Cit_lyase_B"/>
    <property type="match status" value="1"/>
</dbReference>
<evidence type="ECO:0000256" key="5">
    <source>
        <dbReference type="PIRSR" id="PIRSR015582-2"/>
    </source>
</evidence>
<evidence type="ECO:0000313" key="7">
    <source>
        <dbReference type="EMBL" id="SAL49999.1"/>
    </source>
</evidence>
<reference evidence="7" key="1">
    <citation type="submission" date="2016-01" db="EMBL/GenBank/DDBJ databases">
        <authorList>
            <person name="Peeters C."/>
        </authorList>
    </citation>
    <scope>NUCLEOTIDE SEQUENCE [LARGE SCALE GENOMIC DNA]</scope>
    <source>
        <strain evidence="7">LMG 22940</strain>
    </source>
</reference>
<organism evidence="7 8">
    <name type="scientific">Caballeronia choica</name>
    <dbReference type="NCBI Taxonomy" id="326476"/>
    <lineage>
        <taxon>Bacteria</taxon>
        <taxon>Pseudomonadati</taxon>
        <taxon>Pseudomonadota</taxon>
        <taxon>Betaproteobacteria</taxon>
        <taxon>Burkholderiales</taxon>
        <taxon>Burkholderiaceae</taxon>
        <taxon>Caballeronia</taxon>
    </lineage>
</organism>
<keyword evidence="8" id="KW-1185">Reference proteome</keyword>
<evidence type="ECO:0000259" key="6">
    <source>
        <dbReference type="Pfam" id="PF03328"/>
    </source>
</evidence>
<comment type="caution">
    <text evidence="7">The sequence shown here is derived from an EMBL/GenBank/DDBJ whole genome shotgun (WGS) entry which is preliminary data.</text>
</comment>
<gene>
    <name evidence="7" type="ORF">AWB68_02496</name>
</gene>
<dbReference type="Proteomes" id="UP000054770">
    <property type="component" value="Unassembled WGS sequence"/>
</dbReference>
<comment type="cofactor">
    <cofactor evidence="1">
        <name>Mg(2+)</name>
        <dbReference type="ChEBI" id="CHEBI:18420"/>
    </cofactor>
</comment>
<evidence type="ECO:0000256" key="2">
    <source>
        <dbReference type="ARBA" id="ARBA00022723"/>
    </source>
</evidence>
<evidence type="ECO:0000256" key="1">
    <source>
        <dbReference type="ARBA" id="ARBA00001946"/>
    </source>
</evidence>
<dbReference type="GO" id="GO:0006107">
    <property type="term" value="P:oxaloacetate metabolic process"/>
    <property type="evidence" value="ECO:0007669"/>
    <property type="project" value="TreeGrafter"/>
</dbReference>
<keyword evidence="3 5" id="KW-0460">Magnesium</keyword>
<feature type="binding site" evidence="4">
    <location>
        <position position="140"/>
    </location>
    <ligand>
        <name>substrate</name>
    </ligand>
</feature>
<dbReference type="SUPFAM" id="SSF51621">
    <property type="entry name" value="Phosphoenolpyruvate/pyruvate domain"/>
    <property type="match status" value="1"/>
</dbReference>
<dbReference type="RefSeq" id="WP_087644650.1">
    <property type="nucleotide sequence ID" value="NZ_FCON02000021.1"/>
</dbReference>
<feature type="binding site" evidence="5">
    <location>
        <position position="167"/>
    </location>
    <ligand>
        <name>Mg(2+)</name>
        <dbReference type="ChEBI" id="CHEBI:18420"/>
    </ligand>
</feature>
<evidence type="ECO:0000313" key="8">
    <source>
        <dbReference type="Proteomes" id="UP000054770"/>
    </source>
</evidence>
<accession>A0A158I171</accession>
<dbReference type="EMBL" id="FCON02000021">
    <property type="protein sequence ID" value="SAL49999.1"/>
    <property type="molecule type" value="Genomic_DNA"/>
</dbReference>
<dbReference type="Gene3D" id="3.20.20.60">
    <property type="entry name" value="Phosphoenolpyruvate-binding domains"/>
    <property type="match status" value="1"/>
</dbReference>
<evidence type="ECO:0000256" key="4">
    <source>
        <dbReference type="PIRSR" id="PIRSR015582-1"/>
    </source>
</evidence>
<dbReference type="InterPro" id="IPR011206">
    <property type="entry name" value="Citrate_lyase_beta/mcl1/mcl2"/>
</dbReference>
<dbReference type="InterPro" id="IPR015813">
    <property type="entry name" value="Pyrv/PenolPyrv_kinase-like_dom"/>
</dbReference>
<dbReference type="GO" id="GO:0000287">
    <property type="term" value="F:magnesium ion binding"/>
    <property type="evidence" value="ECO:0007669"/>
    <property type="project" value="TreeGrafter"/>
</dbReference>
<dbReference type="Pfam" id="PF03328">
    <property type="entry name" value="HpcH_HpaI"/>
    <property type="match status" value="1"/>
</dbReference>
<feature type="domain" description="HpcH/HpaI aldolase/citrate lyase" evidence="6">
    <location>
        <begin position="16"/>
        <end position="258"/>
    </location>
</feature>